<dbReference type="EMBL" id="JARKIB010000001">
    <property type="protein sequence ID" value="KAJ7785649.1"/>
    <property type="molecule type" value="Genomic_DNA"/>
</dbReference>
<sequence length="173" mass="19533">MSNTDFPALQGFYQLLFLYLEPMSTMFPALMSWIFPGAAWFHHQLIPSADPVPTTPLEARTLMMVWQLGNCYLLLGLVSSLVFRAARDSLRKDLVAQERIVGSLLAALAIADVTHIAATFAGLPPDIRYNFLAWNSMTHGNITTVVVLFSVRLAWFMGINRTPYYYFTHKKTV</sequence>
<dbReference type="PANTHER" id="PTHR37019">
    <property type="entry name" value="CHROMOSOME 1, WHOLE GENOME SHOTGUN SEQUENCE"/>
    <property type="match status" value="1"/>
</dbReference>
<evidence type="ECO:0000259" key="2">
    <source>
        <dbReference type="Pfam" id="PF24803"/>
    </source>
</evidence>
<dbReference type="InterPro" id="IPR056121">
    <property type="entry name" value="DUF7704"/>
</dbReference>
<dbReference type="PANTHER" id="PTHR37019:SF2">
    <property type="entry name" value="EXPERA DOMAIN-CONTAINING PROTEIN"/>
    <property type="match status" value="1"/>
</dbReference>
<protein>
    <recommendedName>
        <fullName evidence="2">DUF7704 domain-containing protein</fullName>
    </recommendedName>
</protein>
<evidence type="ECO:0000256" key="1">
    <source>
        <dbReference type="SAM" id="Phobius"/>
    </source>
</evidence>
<accession>A0AAD7KHA7</accession>
<dbReference type="Pfam" id="PF24803">
    <property type="entry name" value="DUF7704"/>
    <property type="match status" value="1"/>
</dbReference>
<gene>
    <name evidence="3" type="ORF">B0H16DRAFT_1487555</name>
</gene>
<feature type="domain" description="DUF7704" evidence="2">
    <location>
        <begin position="9"/>
        <end position="159"/>
    </location>
</feature>
<name>A0AAD7KHA7_9AGAR</name>
<dbReference type="Proteomes" id="UP001215598">
    <property type="component" value="Unassembled WGS sequence"/>
</dbReference>
<comment type="caution">
    <text evidence="3">The sequence shown here is derived from an EMBL/GenBank/DDBJ whole genome shotgun (WGS) entry which is preliminary data.</text>
</comment>
<feature type="transmembrane region" description="Helical" evidence="1">
    <location>
        <begin position="12"/>
        <end position="35"/>
    </location>
</feature>
<dbReference type="AlphaFoldDB" id="A0AAD7KHA7"/>
<keyword evidence="4" id="KW-1185">Reference proteome</keyword>
<reference evidence="3" key="1">
    <citation type="submission" date="2023-03" db="EMBL/GenBank/DDBJ databases">
        <title>Massive genome expansion in bonnet fungi (Mycena s.s.) driven by repeated elements and novel gene families across ecological guilds.</title>
        <authorList>
            <consortium name="Lawrence Berkeley National Laboratory"/>
            <person name="Harder C.B."/>
            <person name="Miyauchi S."/>
            <person name="Viragh M."/>
            <person name="Kuo A."/>
            <person name="Thoen E."/>
            <person name="Andreopoulos B."/>
            <person name="Lu D."/>
            <person name="Skrede I."/>
            <person name="Drula E."/>
            <person name="Henrissat B."/>
            <person name="Morin E."/>
            <person name="Kohler A."/>
            <person name="Barry K."/>
            <person name="LaButti K."/>
            <person name="Morin E."/>
            <person name="Salamov A."/>
            <person name="Lipzen A."/>
            <person name="Mereny Z."/>
            <person name="Hegedus B."/>
            <person name="Baldrian P."/>
            <person name="Stursova M."/>
            <person name="Weitz H."/>
            <person name="Taylor A."/>
            <person name="Grigoriev I.V."/>
            <person name="Nagy L.G."/>
            <person name="Martin F."/>
            <person name="Kauserud H."/>
        </authorList>
    </citation>
    <scope>NUCLEOTIDE SEQUENCE</scope>
    <source>
        <strain evidence="3">CBHHK182m</strain>
    </source>
</reference>
<feature type="transmembrane region" description="Helical" evidence="1">
    <location>
        <begin position="104"/>
        <end position="122"/>
    </location>
</feature>
<proteinExistence type="predicted"/>
<evidence type="ECO:0000313" key="4">
    <source>
        <dbReference type="Proteomes" id="UP001215598"/>
    </source>
</evidence>
<keyword evidence="1" id="KW-0472">Membrane</keyword>
<keyword evidence="1" id="KW-0812">Transmembrane</keyword>
<keyword evidence="1" id="KW-1133">Transmembrane helix</keyword>
<feature type="transmembrane region" description="Helical" evidence="1">
    <location>
        <begin position="64"/>
        <end position="83"/>
    </location>
</feature>
<organism evidence="3 4">
    <name type="scientific">Mycena metata</name>
    <dbReference type="NCBI Taxonomy" id="1033252"/>
    <lineage>
        <taxon>Eukaryota</taxon>
        <taxon>Fungi</taxon>
        <taxon>Dikarya</taxon>
        <taxon>Basidiomycota</taxon>
        <taxon>Agaricomycotina</taxon>
        <taxon>Agaricomycetes</taxon>
        <taxon>Agaricomycetidae</taxon>
        <taxon>Agaricales</taxon>
        <taxon>Marasmiineae</taxon>
        <taxon>Mycenaceae</taxon>
        <taxon>Mycena</taxon>
    </lineage>
</organism>
<evidence type="ECO:0000313" key="3">
    <source>
        <dbReference type="EMBL" id="KAJ7785649.1"/>
    </source>
</evidence>
<feature type="transmembrane region" description="Helical" evidence="1">
    <location>
        <begin position="142"/>
        <end position="160"/>
    </location>
</feature>